<dbReference type="GO" id="GO:0000049">
    <property type="term" value="F:tRNA binding"/>
    <property type="evidence" value="ECO:0007669"/>
    <property type="project" value="UniProtKB-KW"/>
</dbReference>
<keyword evidence="8" id="KW-0648">Protein biosynthesis</keyword>
<dbReference type="SMART" id="SM00863">
    <property type="entry name" value="tRNA_SAD"/>
    <property type="match status" value="1"/>
</dbReference>
<organism evidence="11 12">
    <name type="scientific">Candidatus Jacksonbacteria bacterium RIFCSPLOWO2_02_FULL_44_20</name>
    <dbReference type="NCBI Taxonomy" id="1798460"/>
    <lineage>
        <taxon>Bacteria</taxon>
        <taxon>Candidatus Jacksoniibacteriota</taxon>
    </lineage>
</organism>
<protein>
    <recommendedName>
        <fullName evidence="2">alanine--tRNA ligase</fullName>
        <ecNumber evidence="2">6.1.1.7</ecNumber>
    </recommendedName>
</protein>
<evidence type="ECO:0000313" key="11">
    <source>
        <dbReference type="EMBL" id="OGY73636.1"/>
    </source>
</evidence>
<dbReference type="AlphaFoldDB" id="A0A1G2AAV4"/>
<dbReference type="Pfam" id="PF01411">
    <property type="entry name" value="tRNA-synt_2c"/>
    <property type="match status" value="1"/>
</dbReference>
<dbReference type="InterPro" id="IPR012947">
    <property type="entry name" value="tRNA_SAD"/>
</dbReference>
<dbReference type="Pfam" id="PF07973">
    <property type="entry name" value="tRNA_SAD"/>
    <property type="match status" value="1"/>
</dbReference>
<feature type="domain" description="Alanyl-transfer RNA synthetases family profile" evidence="10">
    <location>
        <begin position="1"/>
        <end position="623"/>
    </location>
</feature>
<comment type="similarity">
    <text evidence="1">Belongs to the class-II aminoacyl-tRNA synthetase family.</text>
</comment>
<dbReference type="SUPFAM" id="SSF55186">
    <property type="entry name" value="ThrRS/AlaRS common domain"/>
    <property type="match status" value="1"/>
</dbReference>
<dbReference type="Gene3D" id="3.30.54.20">
    <property type="match status" value="1"/>
</dbReference>
<evidence type="ECO:0000256" key="2">
    <source>
        <dbReference type="ARBA" id="ARBA00013168"/>
    </source>
</evidence>
<evidence type="ECO:0000256" key="3">
    <source>
        <dbReference type="ARBA" id="ARBA00022555"/>
    </source>
</evidence>
<dbReference type="InterPro" id="IPR018162">
    <property type="entry name" value="Ala-tRNA-ligase_IIc_anticod-bd"/>
</dbReference>
<dbReference type="SUPFAM" id="SSF55681">
    <property type="entry name" value="Class II aaRS and biotin synthetases"/>
    <property type="match status" value="1"/>
</dbReference>
<evidence type="ECO:0000256" key="4">
    <source>
        <dbReference type="ARBA" id="ARBA00022598"/>
    </source>
</evidence>
<dbReference type="Gene3D" id="3.30.930.10">
    <property type="entry name" value="Bira Bifunctional Protein, Domain 2"/>
    <property type="match status" value="1"/>
</dbReference>
<keyword evidence="7" id="KW-0694">RNA-binding</keyword>
<dbReference type="GO" id="GO:0005524">
    <property type="term" value="F:ATP binding"/>
    <property type="evidence" value="ECO:0007669"/>
    <property type="project" value="UniProtKB-KW"/>
</dbReference>
<keyword evidence="3" id="KW-0820">tRNA-binding</keyword>
<dbReference type="InterPro" id="IPR050058">
    <property type="entry name" value="Ala-tRNA_ligase"/>
</dbReference>
<dbReference type="CDD" id="cd00673">
    <property type="entry name" value="AlaRS_core"/>
    <property type="match status" value="1"/>
</dbReference>
<proteinExistence type="inferred from homology"/>
<dbReference type="GO" id="GO:0006419">
    <property type="term" value="P:alanyl-tRNA aminoacylation"/>
    <property type="evidence" value="ECO:0007669"/>
    <property type="project" value="InterPro"/>
</dbReference>
<dbReference type="InterPro" id="IPR018165">
    <property type="entry name" value="Ala-tRNA-synth_IIc_core"/>
</dbReference>
<dbReference type="GO" id="GO:0004813">
    <property type="term" value="F:alanine-tRNA ligase activity"/>
    <property type="evidence" value="ECO:0007669"/>
    <property type="project" value="UniProtKB-EC"/>
</dbReference>
<dbReference type="Gene3D" id="3.30.980.10">
    <property type="entry name" value="Threonyl-trna Synthetase, Chain A, domain 2"/>
    <property type="match status" value="1"/>
</dbReference>
<comment type="caution">
    <text evidence="11">The sequence shown here is derived from an EMBL/GenBank/DDBJ whole genome shotgun (WGS) entry which is preliminary data.</text>
</comment>
<reference evidence="11 12" key="1">
    <citation type="journal article" date="2016" name="Nat. Commun.">
        <title>Thousands of microbial genomes shed light on interconnected biogeochemical processes in an aquifer system.</title>
        <authorList>
            <person name="Anantharaman K."/>
            <person name="Brown C.T."/>
            <person name="Hug L.A."/>
            <person name="Sharon I."/>
            <person name="Castelle C.J."/>
            <person name="Probst A.J."/>
            <person name="Thomas B.C."/>
            <person name="Singh A."/>
            <person name="Wilkins M.J."/>
            <person name="Karaoz U."/>
            <person name="Brodie E.L."/>
            <person name="Williams K.H."/>
            <person name="Hubbard S.S."/>
            <person name="Banfield J.F."/>
        </authorList>
    </citation>
    <scope>NUCLEOTIDE SEQUENCE [LARGE SCALE GENOMIC DNA]</scope>
</reference>
<evidence type="ECO:0000256" key="5">
    <source>
        <dbReference type="ARBA" id="ARBA00022741"/>
    </source>
</evidence>
<dbReference type="PANTHER" id="PTHR11777:SF9">
    <property type="entry name" value="ALANINE--TRNA LIGASE, CYTOPLASMIC"/>
    <property type="match status" value="1"/>
</dbReference>
<keyword evidence="4" id="KW-0436">Ligase</keyword>
<evidence type="ECO:0000256" key="7">
    <source>
        <dbReference type="ARBA" id="ARBA00022884"/>
    </source>
</evidence>
<dbReference type="EC" id="6.1.1.7" evidence="2"/>
<dbReference type="NCBIfam" id="NF002436">
    <property type="entry name" value="PRK01584.1"/>
    <property type="match status" value="1"/>
</dbReference>
<name>A0A1G2AAV4_9BACT</name>
<keyword evidence="9" id="KW-0030">Aminoacyl-tRNA synthetase</keyword>
<dbReference type="PROSITE" id="PS50860">
    <property type="entry name" value="AA_TRNA_LIGASE_II_ALA"/>
    <property type="match status" value="1"/>
</dbReference>
<keyword evidence="6" id="KW-0067">ATP-binding</keyword>
<sequence length="623" mass="70860">MTTDSIRSSYLNFYKTRDHAIVPSASLVPENDPTTLFTGSGMQPMIPYLLGAKHPEGTRIVDSQKCIRAQDIEEVGDNRHTTFFEMLGNWSLGDYFKKEQIPWIFKFLTGEIGLDPDRLYVTCFRGNSAINIQKDEESAKIWQEVFAEASLNAKIVDHPETRGMQNGRVFYYDETKNWWSRSGAPSHMPAGEPGGPDSEMFWDFGEKRGLHERSTFKNTPCHVNCDCGRFLEIGNSVFMEYIKTDTDFEKLTLQNVDFGGGLERISAARVDNPDIFTIDLFSGVIARIEEITKQSYKDAKDKKPFRVIADHLRAVVFLIGDERGVNPSNTDRGYIVRRLLRRAIRFGRHLNIQERQWLNGIAEIIVSLYKESYPELTKHASRIYDELMLEEERFKSTLEKGLKKLSEYTAKLVAGDLLPSSAVFELYSTYGFPIEMTREIVKERGIAIDEVGVGEEFKKHQEISRNAALGKFKGGLADNTEKTTRLHTATHLLNEALRIIVDPNIRQRGSNIREERLRFDFNLNRKLADDEIKKVEGLINEKIAAKIPVTKLEMPLEEALETGAQSEFGARYPKRVTVYSIGNFSKEICGGPHVANTSELRQFKITKEESCGAGVRRIKAILI</sequence>
<dbReference type="InterPro" id="IPR045864">
    <property type="entry name" value="aa-tRNA-synth_II/BPL/LPL"/>
</dbReference>
<evidence type="ECO:0000259" key="10">
    <source>
        <dbReference type="PROSITE" id="PS50860"/>
    </source>
</evidence>
<dbReference type="PRINTS" id="PR00980">
    <property type="entry name" value="TRNASYNTHALA"/>
</dbReference>
<evidence type="ECO:0000313" key="12">
    <source>
        <dbReference type="Proteomes" id="UP000178315"/>
    </source>
</evidence>
<accession>A0A1G2AAV4</accession>
<dbReference type="SUPFAM" id="SSF101353">
    <property type="entry name" value="Putative anticodon-binding domain of alanyl-tRNA synthetase (AlaRS)"/>
    <property type="match status" value="1"/>
</dbReference>
<keyword evidence="5" id="KW-0547">Nucleotide-binding</keyword>
<evidence type="ECO:0000256" key="8">
    <source>
        <dbReference type="ARBA" id="ARBA00022917"/>
    </source>
</evidence>
<dbReference type="Proteomes" id="UP000178315">
    <property type="component" value="Unassembled WGS sequence"/>
</dbReference>
<dbReference type="FunFam" id="3.30.980.10:FF:000004">
    <property type="entry name" value="Alanine--tRNA ligase, cytoplasmic"/>
    <property type="match status" value="1"/>
</dbReference>
<dbReference type="InterPro" id="IPR018164">
    <property type="entry name" value="Ala-tRNA-synth_IIc_N"/>
</dbReference>
<dbReference type="GO" id="GO:0002161">
    <property type="term" value="F:aminoacyl-tRNA deacylase activity"/>
    <property type="evidence" value="ECO:0007669"/>
    <property type="project" value="TreeGrafter"/>
</dbReference>
<dbReference type="InterPro" id="IPR018163">
    <property type="entry name" value="Thr/Ala-tRNA-synth_IIc_edit"/>
</dbReference>
<dbReference type="PANTHER" id="PTHR11777">
    <property type="entry name" value="ALANYL-TRNA SYNTHETASE"/>
    <property type="match status" value="1"/>
</dbReference>
<gene>
    <name evidence="11" type="ORF">A3H61_00395</name>
</gene>
<evidence type="ECO:0000256" key="9">
    <source>
        <dbReference type="ARBA" id="ARBA00023146"/>
    </source>
</evidence>
<evidence type="ECO:0000256" key="1">
    <source>
        <dbReference type="ARBA" id="ARBA00008226"/>
    </source>
</evidence>
<dbReference type="InterPro" id="IPR002318">
    <property type="entry name" value="Ala-tRNA-lgiase_IIc"/>
</dbReference>
<dbReference type="GO" id="GO:0005829">
    <property type="term" value="C:cytosol"/>
    <property type="evidence" value="ECO:0007669"/>
    <property type="project" value="TreeGrafter"/>
</dbReference>
<dbReference type="EMBL" id="MHJU01000009">
    <property type="protein sequence ID" value="OGY73636.1"/>
    <property type="molecule type" value="Genomic_DNA"/>
</dbReference>
<evidence type="ECO:0000256" key="6">
    <source>
        <dbReference type="ARBA" id="ARBA00022840"/>
    </source>
</evidence>